<organism evidence="2 3">
    <name type="scientific">Candidatus Liptonbacteria bacterium CG11_big_fil_rev_8_21_14_0_20_35_14</name>
    <dbReference type="NCBI Taxonomy" id="1974634"/>
    <lineage>
        <taxon>Bacteria</taxon>
        <taxon>Candidatus Liptoniibacteriota</taxon>
    </lineage>
</organism>
<comment type="caution">
    <text evidence="2">The sequence shown here is derived from an EMBL/GenBank/DDBJ whole genome shotgun (WGS) entry which is preliminary data.</text>
</comment>
<accession>A0A2H0N7V9</accession>
<dbReference type="EMBL" id="PCWO01000023">
    <property type="protein sequence ID" value="PIR04974.1"/>
    <property type="molecule type" value="Genomic_DNA"/>
</dbReference>
<dbReference type="Proteomes" id="UP000229893">
    <property type="component" value="Unassembled WGS sequence"/>
</dbReference>
<protein>
    <submittedName>
        <fullName evidence="2">Uncharacterized protein</fullName>
    </submittedName>
</protein>
<proteinExistence type="predicted"/>
<dbReference type="AlphaFoldDB" id="A0A2H0N7V9"/>
<name>A0A2H0N7V9_9BACT</name>
<evidence type="ECO:0000256" key="1">
    <source>
        <dbReference type="SAM" id="MobiDB-lite"/>
    </source>
</evidence>
<evidence type="ECO:0000313" key="2">
    <source>
        <dbReference type="EMBL" id="PIR04974.1"/>
    </source>
</evidence>
<feature type="non-terminal residue" evidence="2">
    <location>
        <position position="1"/>
    </location>
</feature>
<feature type="compositionally biased region" description="Low complexity" evidence="1">
    <location>
        <begin position="283"/>
        <end position="296"/>
    </location>
</feature>
<feature type="region of interest" description="Disordered" evidence="1">
    <location>
        <begin position="275"/>
        <end position="296"/>
    </location>
</feature>
<gene>
    <name evidence="2" type="ORF">COV57_01580</name>
</gene>
<reference evidence="2 3" key="1">
    <citation type="submission" date="2017-09" db="EMBL/GenBank/DDBJ databases">
        <title>Depth-based differentiation of microbial function through sediment-hosted aquifers and enrichment of novel symbionts in the deep terrestrial subsurface.</title>
        <authorList>
            <person name="Probst A.J."/>
            <person name="Ladd B."/>
            <person name="Jarett J.K."/>
            <person name="Geller-Mcgrath D.E."/>
            <person name="Sieber C.M."/>
            <person name="Emerson J.B."/>
            <person name="Anantharaman K."/>
            <person name="Thomas B.C."/>
            <person name="Malmstrom R."/>
            <person name="Stieglmeier M."/>
            <person name="Klingl A."/>
            <person name="Woyke T."/>
            <person name="Ryan C.M."/>
            <person name="Banfield J.F."/>
        </authorList>
    </citation>
    <scope>NUCLEOTIDE SEQUENCE [LARGE SCALE GENOMIC DNA]</scope>
    <source>
        <strain evidence="2">CG11_big_fil_rev_8_21_14_0_20_35_14</strain>
    </source>
</reference>
<sequence length="411" mass="45673">IADLADEYFALGTGRNWQLNYLTQNDGSVNKVNLYGDLNYISTGEIQNGEVINVNIVDIPKSRIPWAPLIDDGTPLPTFRSTQISFGELLFVSEIIWNNTIGAFGYSNILFAPTSGKCIMDNPGTKHGYCEVCKHAFTVQALTRTREVEISNQTQEIVLPKLETMSPSTTKPLLSISLFETGNDYSISWLVNGVTDESISNKTTWTDLELHGLIGKTLTLRVTNETAKEYLVYNPYNLDRGYVIEVYNPSGTLASIYTEEYEWQIKEVVLPTATPTPLPPTPTQTHTPTNTPTLIPTPTPAQVISVSVTPDSKQFGVYTVLWQWPKAAQDPKSFEVHVYQGNIFISRVDPAPLGNSRSVDITLDEPGMYTVFVAAVFDRVPSGTDFKPSSIEVLPTPTPRIPTSVDDWWMH</sequence>
<evidence type="ECO:0000313" key="3">
    <source>
        <dbReference type="Proteomes" id="UP000229893"/>
    </source>
</evidence>